<dbReference type="KEGG" id="mtp:Mthe_1295"/>
<dbReference type="GeneID" id="4462936"/>
<feature type="region of interest" description="Disordered" evidence="1">
    <location>
        <begin position="47"/>
        <end position="177"/>
    </location>
</feature>
<dbReference type="Proteomes" id="UP000000674">
    <property type="component" value="Chromosome"/>
</dbReference>
<accession>A0B8P9</accession>
<dbReference type="EMBL" id="CP000477">
    <property type="protein sequence ID" value="ABK15073.1"/>
    <property type="molecule type" value="Genomic_DNA"/>
</dbReference>
<dbReference type="HOGENOM" id="CLU_1412388_0_0_2"/>
<name>A0B8P9_METTP</name>
<keyword evidence="3" id="KW-1185">Reference proteome</keyword>
<feature type="compositionally biased region" description="Basic and acidic residues" evidence="1">
    <location>
        <begin position="63"/>
        <end position="146"/>
    </location>
</feature>
<protein>
    <submittedName>
        <fullName evidence="2">Uncharacterized protein</fullName>
    </submittedName>
</protein>
<dbReference type="RefSeq" id="WP_011696465.1">
    <property type="nucleotide sequence ID" value="NC_008553.1"/>
</dbReference>
<gene>
    <name evidence="2" type="ordered locus">Mthe_1295</name>
</gene>
<proteinExistence type="predicted"/>
<feature type="compositionally biased region" description="Basic and acidic residues" evidence="1">
    <location>
        <begin position="154"/>
        <end position="175"/>
    </location>
</feature>
<dbReference type="AlphaFoldDB" id="A0B8P9"/>
<sequence length="192" mass="20576">MKYCKIGIALLAMCALIAPALSAPDAGNDKQAENRIVAAGCGMSDDQIKDGCLPPRAKTTGPDAEKPALKSMMDGRLDRPDMRELPADDTSDKPVAEKPALKSMMDGRLDRPDMRELPADDTSDKPVAEKPALKSMMDGRLDRPDMRGLPADDTSDKPVAEKPAPKSMMDGKIDRINTVPGKGSVYVVIVQA</sequence>
<reference evidence="2 3" key="1">
    <citation type="submission" date="2006-10" db="EMBL/GenBank/DDBJ databases">
        <title>Complete sequence of Methanosaeta thermophila PT.</title>
        <authorList>
            <consortium name="US DOE Joint Genome Institute"/>
            <person name="Copeland A."/>
            <person name="Lucas S."/>
            <person name="Lapidus A."/>
            <person name="Barry K."/>
            <person name="Detter J.C."/>
            <person name="Glavina del Rio T."/>
            <person name="Hammon N."/>
            <person name="Israni S."/>
            <person name="Pitluck S."/>
            <person name="Chain P."/>
            <person name="Malfatti S."/>
            <person name="Shin M."/>
            <person name="Vergez L."/>
            <person name="Schmutz J."/>
            <person name="Larimer F."/>
            <person name="Land M."/>
            <person name="Hauser L."/>
            <person name="Kyrpides N."/>
            <person name="Kim E."/>
            <person name="Smith K.S."/>
            <person name="Ingram-Smith C."/>
            <person name="Richardson P."/>
        </authorList>
    </citation>
    <scope>NUCLEOTIDE SEQUENCE [LARGE SCALE GENOMIC DNA]</scope>
    <source>
        <strain evidence="3">DSM 6194 / JCM 14653 / NBRC 101360 / PT</strain>
    </source>
</reference>
<evidence type="ECO:0000256" key="1">
    <source>
        <dbReference type="SAM" id="MobiDB-lite"/>
    </source>
</evidence>
<evidence type="ECO:0000313" key="2">
    <source>
        <dbReference type="EMBL" id="ABK15073.1"/>
    </source>
</evidence>
<organism evidence="2 3">
    <name type="scientific">Methanothrix thermoacetophila (strain DSM 6194 / JCM 14653 / NBRC 101360 / PT)</name>
    <name type="common">Methanosaeta thermophila</name>
    <dbReference type="NCBI Taxonomy" id="349307"/>
    <lineage>
        <taxon>Archaea</taxon>
        <taxon>Methanobacteriati</taxon>
        <taxon>Methanobacteriota</taxon>
        <taxon>Stenosarchaea group</taxon>
        <taxon>Methanomicrobia</taxon>
        <taxon>Methanotrichales</taxon>
        <taxon>Methanotrichaceae</taxon>
        <taxon>Methanothrix</taxon>
    </lineage>
</organism>
<evidence type="ECO:0000313" key="3">
    <source>
        <dbReference type="Proteomes" id="UP000000674"/>
    </source>
</evidence>